<gene>
    <name evidence="1" type="ORF">F992_02876</name>
</gene>
<keyword evidence="2" id="KW-1185">Reference proteome</keyword>
<dbReference type="RefSeq" id="WP_004663676.1">
    <property type="nucleotide sequence ID" value="NZ_BMDV01000006.1"/>
</dbReference>
<reference evidence="2" key="1">
    <citation type="submission" date="2013-02" db="EMBL/GenBank/DDBJ databases">
        <title>The Genome Sequence of Acinetobacter sp. NIPH 236.</title>
        <authorList>
            <consortium name="The Broad Institute Genome Sequencing Platform"/>
            <consortium name="The Broad Institute Genome Sequencing Center for Infectious Disease"/>
            <person name="Cerqueira G."/>
            <person name="Feldgarden M."/>
            <person name="Courvalin P."/>
            <person name="Perichon B."/>
            <person name="Grillot-Courvalin C."/>
            <person name="Clermont D."/>
            <person name="Rocha E."/>
            <person name="Yoon E.-J."/>
            <person name="Nemec A."/>
            <person name="Walker B."/>
            <person name="Young S.K."/>
            <person name="Zeng Q."/>
            <person name="Gargeya S."/>
            <person name="Fitzgerald M."/>
            <person name="Haas B."/>
            <person name="Abouelleil A."/>
            <person name="Alvarado L."/>
            <person name="Arachchi H.M."/>
            <person name="Berlin A.M."/>
            <person name="Chapman S.B."/>
            <person name="Dewar J."/>
            <person name="Goldberg J."/>
            <person name="Griggs A."/>
            <person name="Gujja S."/>
            <person name="Hansen M."/>
            <person name="Howarth C."/>
            <person name="Imamovic A."/>
            <person name="Larimer J."/>
            <person name="McCowan C."/>
            <person name="Murphy C."/>
            <person name="Neiman D."/>
            <person name="Pearson M."/>
            <person name="Priest M."/>
            <person name="Roberts A."/>
            <person name="Saif S."/>
            <person name="Shea T."/>
            <person name="Sisk P."/>
            <person name="Sykes S."/>
            <person name="Wortman J."/>
            <person name="Nusbaum C."/>
            <person name="Birren B."/>
        </authorList>
    </citation>
    <scope>NUCLEOTIDE SEQUENCE [LARGE SCALE GENOMIC DNA]</scope>
    <source>
        <strain evidence="2">NIPH 236</strain>
    </source>
</reference>
<accession>A0ABP2TUQ1</accession>
<name>A0ABP2TUQ1_9GAMM</name>
<evidence type="ECO:0000313" key="1">
    <source>
        <dbReference type="EMBL" id="ENU26007.1"/>
    </source>
</evidence>
<dbReference type="InterPro" id="IPR036188">
    <property type="entry name" value="FAD/NAD-bd_sf"/>
</dbReference>
<dbReference type="Proteomes" id="UP000013190">
    <property type="component" value="Unassembled WGS sequence"/>
</dbReference>
<dbReference type="Pfam" id="PF04820">
    <property type="entry name" value="Trp_halogenase"/>
    <property type="match status" value="1"/>
</dbReference>
<comment type="caution">
    <text evidence="1">The sequence shown here is derived from an EMBL/GenBank/DDBJ whole genome shotgun (WGS) entry which is preliminary data.</text>
</comment>
<evidence type="ECO:0000313" key="2">
    <source>
        <dbReference type="Proteomes" id="UP000013190"/>
    </source>
</evidence>
<protein>
    <recommendedName>
        <fullName evidence="3">Tryptophan halogenase</fullName>
    </recommendedName>
</protein>
<evidence type="ECO:0008006" key="3">
    <source>
        <dbReference type="Google" id="ProtNLM"/>
    </source>
</evidence>
<sequence>MLTLRGMQRVCILGGGTAGWFAALYLRQIFSPSVEIMVISAQEIPIVGVGEGGVLNFIGALEKLKIPLLEFIKETEAVHKLGFVYEGWRSNFSNSKDYFYHMFPAGGKKDIFWDENGYFPAFSVLANNDIPISNFVESIQLRERNISQKELTDMFVAQKEHNLHLPFILILIKKGDIYVKLLWKVELSIKKSF</sequence>
<organism evidence="1 2">
    <name type="scientific">Acinetobacter modestus</name>
    <dbReference type="NCBI Taxonomy" id="1776740"/>
    <lineage>
        <taxon>Bacteria</taxon>
        <taxon>Pseudomonadati</taxon>
        <taxon>Pseudomonadota</taxon>
        <taxon>Gammaproteobacteria</taxon>
        <taxon>Moraxellales</taxon>
        <taxon>Moraxellaceae</taxon>
        <taxon>Acinetobacter</taxon>
    </lineage>
</organism>
<reference evidence="1 2" key="2">
    <citation type="journal article" date="2016" name="Int. J. Syst. Evol. Microbiol.">
        <title>Taxonomy of haemolytic and/or proteolytic strains of the genus Acinetobacter with the proposal of Acinetobacter courvalinii sp. nov. (genomic species 14 sensu Bouvet &amp; Jeanjean), Acinetobacter dispersus sp. nov. (genomic species 17), Acinetobacter modestus sp. nov., Acinetobacter proteolyticus sp. nov. and Acinetobacter vivianii sp. nov.</title>
        <authorList>
            <person name="Nemec A."/>
            <person name="Radolfova-Krizova L."/>
            <person name="Maixnerova M."/>
            <person name="Vrestiakova E."/>
            <person name="Jezek P."/>
            <person name="Sedo O."/>
        </authorList>
    </citation>
    <scope>NUCLEOTIDE SEQUENCE [LARGE SCALE GENOMIC DNA]</scope>
    <source>
        <strain evidence="1 2">NIPH 236</strain>
    </source>
</reference>
<dbReference type="SUPFAM" id="SSF51905">
    <property type="entry name" value="FAD/NAD(P)-binding domain"/>
    <property type="match status" value="1"/>
</dbReference>
<dbReference type="GeneID" id="92837049"/>
<dbReference type="Gene3D" id="3.50.50.60">
    <property type="entry name" value="FAD/NAD(P)-binding domain"/>
    <property type="match status" value="1"/>
</dbReference>
<proteinExistence type="predicted"/>
<dbReference type="InterPro" id="IPR006905">
    <property type="entry name" value="Flavin_halogenase"/>
</dbReference>
<dbReference type="EMBL" id="APOJ01000029">
    <property type="protein sequence ID" value="ENU26007.1"/>
    <property type="molecule type" value="Genomic_DNA"/>
</dbReference>